<evidence type="ECO:0000256" key="12">
    <source>
        <dbReference type="ARBA" id="ARBA00023285"/>
    </source>
</evidence>
<evidence type="ECO:0000256" key="6">
    <source>
        <dbReference type="ARBA" id="ARBA00022596"/>
    </source>
</evidence>
<name>A0A1T4VR83_9BACT</name>
<feature type="transmembrane region" description="Helical" evidence="13">
    <location>
        <begin position="244"/>
        <end position="265"/>
    </location>
</feature>
<evidence type="ECO:0000256" key="2">
    <source>
        <dbReference type="ARBA" id="ARBA00004651"/>
    </source>
</evidence>
<proteinExistence type="inferred from homology"/>
<dbReference type="PANTHER" id="PTHR40659:SF1">
    <property type="entry name" value="NICKEL_COBALT EFFLUX SYSTEM RCNA"/>
    <property type="match status" value="1"/>
</dbReference>
<feature type="transmembrane region" description="Helical" evidence="13">
    <location>
        <begin position="174"/>
        <end position="192"/>
    </location>
</feature>
<keyword evidence="11 13" id="KW-0472">Membrane</keyword>
<evidence type="ECO:0000256" key="13">
    <source>
        <dbReference type="RuleBase" id="RU362101"/>
    </source>
</evidence>
<evidence type="ECO:0000256" key="4">
    <source>
        <dbReference type="ARBA" id="ARBA00022448"/>
    </source>
</evidence>
<evidence type="ECO:0000256" key="1">
    <source>
        <dbReference type="ARBA" id="ARBA00002510"/>
    </source>
</evidence>
<evidence type="ECO:0000256" key="14">
    <source>
        <dbReference type="SAM" id="SignalP"/>
    </source>
</evidence>
<comment type="subcellular location">
    <subcellularLocation>
        <location evidence="2 13">Cell membrane</location>
        <topology evidence="2 13">Multi-pass membrane protein</topology>
    </subcellularLocation>
</comment>
<dbReference type="STRING" id="1121442.SAMN02745702_00821"/>
<feature type="transmembrane region" description="Helical" evidence="13">
    <location>
        <begin position="213"/>
        <end position="238"/>
    </location>
</feature>
<dbReference type="RefSeq" id="WP_159445899.1">
    <property type="nucleotide sequence ID" value="NZ_FUYA01000002.1"/>
</dbReference>
<dbReference type="Pfam" id="PF03824">
    <property type="entry name" value="NicO"/>
    <property type="match status" value="1"/>
</dbReference>
<keyword evidence="8 13" id="KW-1133">Transmembrane helix</keyword>
<dbReference type="PANTHER" id="PTHR40659">
    <property type="entry name" value="NICKEL/COBALT EFFLUX SYSTEM RCNA"/>
    <property type="match status" value="1"/>
</dbReference>
<evidence type="ECO:0000313" key="16">
    <source>
        <dbReference type="Proteomes" id="UP000189733"/>
    </source>
</evidence>
<evidence type="ECO:0000256" key="3">
    <source>
        <dbReference type="ARBA" id="ARBA00022426"/>
    </source>
</evidence>
<evidence type="ECO:0000256" key="8">
    <source>
        <dbReference type="ARBA" id="ARBA00022989"/>
    </source>
</evidence>
<evidence type="ECO:0000256" key="9">
    <source>
        <dbReference type="ARBA" id="ARBA00023065"/>
    </source>
</evidence>
<keyword evidence="6" id="KW-0533">Nickel</keyword>
<keyword evidence="14" id="KW-0732">Signal</keyword>
<keyword evidence="4 13" id="KW-0813">Transport</keyword>
<evidence type="ECO:0000256" key="7">
    <source>
        <dbReference type="ARBA" id="ARBA00022692"/>
    </source>
</evidence>
<dbReference type="EMBL" id="FUYA01000002">
    <property type="protein sequence ID" value="SKA67429.1"/>
    <property type="molecule type" value="Genomic_DNA"/>
</dbReference>
<evidence type="ECO:0000256" key="10">
    <source>
        <dbReference type="ARBA" id="ARBA00023112"/>
    </source>
</evidence>
<feature type="signal peptide" evidence="14">
    <location>
        <begin position="1"/>
        <end position="20"/>
    </location>
</feature>
<keyword evidence="5" id="KW-1003">Cell membrane</keyword>
<keyword evidence="7 13" id="KW-0812">Transmembrane</keyword>
<keyword evidence="12" id="KW-0170">Cobalt</keyword>
<dbReference type="GO" id="GO:0032025">
    <property type="term" value="P:response to cobalt ion"/>
    <property type="evidence" value="ECO:0007669"/>
    <property type="project" value="TreeGrafter"/>
</dbReference>
<dbReference type="GO" id="GO:0015099">
    <property type="term" value="F:nickel cation transmembrane transporter activity"/>
    <property type="evidence" value="ECO:0007669"/>
    <property type="project" value="UniProtKB-UniRule"/>
</dbReference>
<keyword evidence="10" id="KW-0921">Nickel transport</keyword>
<reference evidence="15 16" key="1">
    <citation type="submission" date="2017-02" db="EMBL/GenBank/DDBJ databases">
        <authorList>
            <person name="Peterson S.W."/>
        </authorList>
    </citation>
    <scope>NUCLEOTIDE SEQUENCE [LARGE SCALE GENOMIC DNA]</scope>
    <source>
        <strain evidence="15 16">DSM 18034</strain>
    </source>
</reference>
<accession>A0A1T4VR83</accession>
<dbReference type="Proteomes" id="UP000189733">
    <property type="component" value="Unassembled WGS sequence"/>
</dbReference>
<dbReference type="AlphaFoldDB" id="A0A1T4VR83"/>
<keyword evidence="3" id="KW-0171">Cobalt transport</keyword>
<dbReference type="GO" id="GO:0010045">
    <property type="term" value="P:response to nickel cation"/>
    <property type="evidence" value="ECO:0007669"/>
    <property type="project" value="TreeGrafter"/>
</dbReference>
<comment type="function">
    <text evidence="1">Efflux system for nickel and cobalt.</text>
</comment>
<feature type="transmembrane region" description="Helical" evidence="13">
    <location>
        <begin position="90"/>
        <end position="110"/>
    </location>
</feature>
<dbReference type="GO" id="GO:0046583">
    <property type="term" value="F:monoatomic cation efflux transmembrane transporter activity"/>
    <property type="evidence" value="ECO:0007669"/>
    <property type="project" value="TreeGrafter"/>
</dbReference>
<dbReference type="OrthoDB" id="9812956at2"/>
<dbReference type="InterPro" id="IPR051224">
    <property type="entry name" value="NiCoT_RcnA"/>
</dbReference>
<gene>
    <name evidence="15" type="ORF">SAMN02745702_00821</name>
</gene>
<protein>
    <recommendedName>
        <fullName evidence="13">Nickel/cobalt efflux system</fullName>
    </recommendedName>
</protein>
<comment type="similarity">
    <text evidence="13">Belongs to the NiCoT transporter (TC 2.A.52) family.</text>
</comment>
<evidence type="ECO:0000313" key="15">
    <source>
        <dbReference type="EMBL" id="SKA67429.1"/>
    </source>
</evidence>
<evidence type="ECO:0000256" key="5">
    <source>
        <dbReference type="ARBA" id="ARBA00022475"/>
    </source>
</evidence>
<keyword evidence="9" id="KW-0406">Ion transport</keyword>
<dbReference type="InterPro" id="IPR011541">
    <property type="entry name" value="Ni/Co_transpt_high_affinity"/>
</dbReference>
<feature type="transmembrane region" description="Helical" evidence="13">
    <location>
        <begin position="131"/>
        <end position="154"/>
    </location>
</feature>
<organism evidence="15 16">
    <name type="scientific">Desulfobaculum bizertense DSM 18034</name>
    <dbReference type="NCBI Taxonomy" id="1121442"/>
    <lineage>
        <taxon>Bacteria</taxon>
        <taxon>Pseudomonadati</taxon>
        <taxon>Thermodesulfobacteriota</taxon>
        <taxon>Desulfovibrionia</taxon>
        <taxon>Desulfovibrionales</taxon>
        <taxon>Desulfovibrionaceae</taxon>
        <taxon>Desulfobaculum</taxon>
    </lineage>
</organism>
<evidence type="ECO:0000256" key="11">
    <source>
        <dbReference type="ARBA" id="ARBA00023136"/>
    </source>
</evidence>
<dbReference type="GO" id="GO:0006824">
    <property type="term" value="P:cobalt ion transport"/>
    <property type="evidence" value="ECO:0007669"/>
    <property type="project" value="UniProtKB-KW"/>
</dbReference>
<dbReference type="GO" id="GO:0005886">
    <property type="term" value="C:plasma membrane"/>
    <property type="evidence" value="ECO:0007669"/>
    <property type="project" value="UniProtKB-SubCell"/>
</dbReference>
<keyword evidence="16" id="KW-1185">Reference proteome</keyword>
<sequence length="310" mass="33109">MKKYFLACLFFIFLSGIAFANPFTGNAPVKSAPAPASSVERVHHAEQKSASFLVVGYNKLLREVNSIQRTMRFRMSALGREMKADPSGTAFMSFLLFSFFYGVIHALGPGHGKSIVFSYFLGKKGTFWKGVLMGNVLTAVHTLSAVVLVLGTTYFLHQRGSRAMMSATQSLQQVSYLLIIALGLFIVLQTLFERFHKSSASSPSHGDASIKSVLSVSCVAGLVPCPGAALLLSFALSLGLLGTGLLGVLCFAIGMGLTTSCFGVASIHSRRVFLYVSGKNSAVLSWLHCALALLAGLGIAAMGWLLYSSL</sequence>
<feature type="transmembrane region" description="Helical" evidence="13">
    <location>
        <begin position="286"/>
        <end position="307"/>
    </location>
</feature>
<feature type="chain" id="PRO_5012188336" description="Nickel/cobalt efflux system" evidence="14">
    <location>
        <begin position="21"/>
        <end position="310"/>
    </location>
</feature>